<comment type="caution">
    <text evidence="2">The sequence shown here is derived from an EMBL/GenBank/DDBJ whole genome shotgun (WGS) entry which is preliminary data.</text>
</comment>
<dbReference type="Proteomes" id="UP000528457">
    <property type="component" value="Unassembled WGS sequence"/>
</dbReference>
<protein>
    <submittedName>
        <fullName evidence="2">Glycerophosphoryl diester phosphodiesterase</fullName>
        <ecNumber evidence="2">3.1.4.46</ecNumber>
    </submittedName>
</protein>
<dbReference type="Gene3D" id="3.20.20.190">
    <property type="entry name" value="Phosphatidylinositol (PI) phosphodiesterase"/>
    <property type="match status" value="1"/>
</dbReference>
<organism evidence="2 3">
    <name type="scientific">Pseudoteredinibacter isoporae</name>
    <dbReference type="NCBI Taxonomy" id="570281"/>
    <lineage>
        <taxon>Bacteria</taxon>
        <taxon>Pseudomonadati</taxon>
        <taxon>Pseudomonadota</taxon>
        <taxon>Gammaproteobacteria</taxon>
        <taxon>Cellvibrionales</taxon>
        <taxon>Cellvibrionaceae</taxon>
        <taxon>Pseudoteredinibacter</taxon>
    </lineage>
</organism>
<dbReference type="PANTHER" id="PTHR46211">
    <property type="entry name" value="GLYCEROPHOSPHORYL DIESTER PHOSPHODIESTERASE"/>
    <property type="match status" value="1"/>
</dbReference>
<dbReference type="PROSITE" id="PS50007">
    <property type="entry name" value="PIPLC_X_DOMAIN"/>
    <property type="match status" value="1"/>
</dbReference>
<dbReference type="GO" id="GO:0006629">
    <property type="term" value="P:lipid metabolic process"/>
    <property type="evidence" value="ECO:0007669"/>
    <property type="project" value="InterPro"/>
</dbReference>
<name>A0A7X0JVB7_9GAMM</name>
<proteinExistence type="predicted"/>
<feature type="domain" description="GP-PDE" evidence="1">
    <location>
        <begin position="18"/>
        <end position="244"/>
    </location>
</feature>
<evidence type="ECO:0000313" key="3">
    <source>
        <dbReference type="Proteomes" id="UP000528457"/>
    </source>
</evidence>
<gene>
    <name evidence="2" type="ORF">HNR48_003227</name>
</gene>
<dbReference type="Pfam" id="PF03009">
    <property type="entry name" value="GDPD"/>
    <property type="match status" value="1"/>
</dbReference>
<dbReference type="InParanoid" id="A0A7X0JVB7"/>
<evidence type="ECO:0000259" key="1">
    <source>
        <dbReference type="PROSITE" id="PS51704"/>
    </source>
</evidence>
<dbReference type="InterPro" id="IPR030395">
    <property type="entry name" value="GP_PDE_dom"/>
</dbReference>
<sequence>MGIYRQQRQALMELDKPLFCIAHRGGSQRYENTLRAIERALKLGVDAIEIDVWNVRGELLVFHDRRLSHAPFQDALLVQQDPKLLRQTALPCGEHIPTLLEVMELIGDRALLNIELKGPGCVKAVSHQIEEYVQYGQGSYESYLISSFDHVQLHKLSQRLPEVKRGALFAGVPLDYAACCEQLNAYSLHACIGFLRQGLIDDASARGFKTWVYTVNHEEDMGHLAAMGVDGVFTDFPEKVLALNEEFRQRHPKVEGGHF</sequence>
<keyword evidence="3" id="KW-1185">Reference proteome</keyword>
<dbReference type="SUPFAM" id="SSF51695">
    <property type="entry name" value="PLC-like phosphodiesterases"/>
    <property type="match status" value="1"/>
</dbReference>
<dbReference type="EMBL" id="JACHHT010000002">
    <property type="protein sequence ID" value="MBB6522942.1"/>
    <property type="molecule type" value="Genomic_DNA"/>
</dbReference>
<dbReference type="RefSeq" id="WP_243749511.1">
    <property type="nucleotide sequence ID" value="NZ_JAAONY010000002.1"/>
</dbReference>
<dbReference type="EC" id="3.1.4.46" evidence="2"/>
<dbReference type="AlphaFoldDB" id="A0A7X0JVB7"/>
<dbReference type="PROSITE" id="PS51704">
    <property type="entry name" value="GP_PDE"/>
    <property type="match status" value="1"/>
</dbReference>
<dbReference type="GO" id="GO:0008889">
    <property type="term" value="F:glycerophosphodiester phosphodiesterase activity"/>
    <property type="evidence" value="ECO:0007669"/>
    <property type="project" value="UniProtKB-EC"/>
</dbReference>
<evidence type="ECO:0000313" key="2">
    <source>
        <dbReference type="EMBL" id="MBB6522942.1"/>
    </source>
</evidence>
<keyword evidence="2" id="KW-0378">Hydrolase</keyword>
<reference evidence="2 3" key="1">
    <citation type="submission" date="2020-08" db="EMBL/GenBank/DDBJ databases">
        <title>Genomic Encyclopedia of Type Strains, Phase IV (KMG-IV): sequencing the most valuable type-strain genomes for metagenomic binning, comparative biology and taxonomic classification.</title>
        <authorList>
            <person name="Goeker M."/>
        </authorList>
    </citation>
    <scope>NUCLEOTIDE SEQUENCE [LARGE SCALE GENOMIC DNA]</scope>
    <source>
        <strain evidence="2 3">DSM 22368</strain>
    </source>
</reference>
<dbReference type="PANTHER" id="PTHR46211:SF1">
    <property type="entry name" value="GLYCEROPHOSPHODIESTER PHOSPHODIESTERASE, CYTOPLASMIC"/>
    <property type="match status" value="1"/>
</dbReference>
<dbReference type="CDD" id="cd08556">
    <property type="entry name" value="GDPD"/>
    <property type="match status" value="1"/>
</dbReference>
<dbReference type="InterPro" id="IPR017946">
    <property type="entry name" value="PLC-like_Pdiesterase_TIM-brl"/>
</dbReference>
<accession>A0A7X0JVB7</accession>